<protein>
    <submittedName>
        <fullName evidence="2">Uncharacterized protein</fullName>
    </submittedName>
</protein>
<evidence type="ECO:0000256" key="1">
    <source>
        <dbReference type="SAM" id="MobiDB-lite"/>
    </source>
</evidence>
<feature type="compositionally biased region" description="Basic and acidic residues" evidence="1">
    <location>
        <begin position="148"/>
        <end position="161"/>
    </location>
</feature>
<dbReference type="AlphaFoldDB" id="A0A2G5HPB5"/>
<sequence>MDFLKRKLSVRKRSNTASSTQSSTITSSDYENRNLSPAEQRMEQLNDERYENEYRRSQDGTHVPSPTRSKSFRNRTPRKSSLTRSPASFVKYGGPGLNAPGNMKNDSEGNAFGISAGEVPPLPLNAHVHGDGQISDFERYRLQTLSRDPVHEGTGSERRGGGLEGVVEVEGR</sequence>
<organism evidence="2 4">
    <name type="scientific">Cercospora beticola</name>
    <name type="common">Sugarbeet leaf spot fungus</name>
    <dbReference type="NCBI Taxonomy" id="122368"/>
    <lineage>
        <taxon>Eukaryota</taxon>
        <taxon>Fungi</taxon>
        <taxon>Dikarya</taxon>
        <taxon>Ascomycota</taxon>
        <taxon>Pezizomycotina</taxon>
        <taxon>Dothideomycetes</taxon>
        <taxon>Dothideomycetidae</taxon>
        <taxon>Mycosphaerellales</taxon>
        <taxon>Mycosphaerellaceae</taxon>
        <taxon>Cercospora</taxon>
    </lineage>
</organism>
<proteinExistence type="predicted"/>
<evidence type="ECO:0000313" key="5">
    <source>
        <dbReference type="Proteomes" id="UP001302367"/>
    </source>
</evidence>
<reference evidence="2 4" key="1">
    <citation type="submission" date="2015-10" db="EMBL/GenBank/DDBJ databases">
        <title>The cercosporin biosynthetic gene cluster was horizontally transferred to several fungal lineages and shown to be expanded in Cercospora beticola based on microsynteny with recipient genomes.</title>
        <authorList>
            <person name="De Jonge R."/>
            <person name="Ebert M.K."/>
            <person name="Suttle J.C."/>
            <person name="Jurick Ii W.M."/>
            <person name="Secor G.A."/>
            <person name="Thomma B.P."/>
            <person name="Van De Peer Y."/>
            <person name="Bolton M.D."/>
        </authorList>
    </citation>
    <scope>NUCLEOTIDE SEQUENCE [LARGE SCALE GENOMIC DNA]</scope>
    <source>
        <strain evidence="2 4">09-40</strain>
    </source>
</reference>
<evidence type="ECO:0000313" key="4">
    <source>
        <dbReference type="Proteomes" id="UP000230605"/>
    </source>
</evidence>
<evidence type="ECO:0000313" key="3">
    <source>
        <dbReference type="EMBL" id="WPB05292.1"/>
    </source>
</evidence>
<feature type="region of interest" description="Disordered" evidence="1">
    <location>
        <begin position="1"/>
        <end position="114"/>
    </location>
</feature>
<evidence type="ECO:0000313" key="2">
    <source>
        <dbReference type="EMBL" id="PIA94391.1"/>
    </source>
</evidence>
<dbReference type="Proteomes" id="UP001302367">
    <property type="component" value="Chromosome 6"/>
</dbReference>
<name>A0A2G5HPB5_CERBT</name>
<feature type="compositionally biased region" description="Low complexity" evidence="1">
    <location>
        <begin position="15"/>
        <end position="28"/>
    </location>
</feature>
<accession>A0A2G5HPB5</accession>
<feature type="compositionally biased region" description="Basic residues" evidence="1">
    <location>
        <begin position="1"/>
        <end position="14"/>
    </location>
</feature>
<feature type="compositionally biased region" description="Basic and acidic residues" evidence="1">
    <location>
        <begin position="40"/>
        <end position="59"/>
    </location>
</feature>
<dbReference type="Proteomes" id="UP000230605">
    <property type="component" value="Chromosome 6"/>
</dbReference>
<reference evidence="3 5" key="2">
    <citation type="submission" date="2023-09" db="EMBL/GenBank/DDBJ databases">
        <title>Complete-Gapless Cercospora beticola genome.</title>
        <authorList>
            <person name="Wyatt N.A."/>
            <person name="Spanner R.E."/>
            <person name="Bolton M.D."/>
        </authorList>
    </citation>
    <scope>NUCLEOTIDE SEQUENCE [LARGE SCALE GENOMIC DNA]</scope>
    <source>
        <strain evidence="3">Cb09-40</strain>
    </source>
</reference>
<dbReference type="EMBL" id="LKMD01000104">
    <property type="protein sequence ID" value="PIA94391.1"/>
    <property type="molecule type" value="Genomic_DNA"/>
</dbReference>
<feature type="region of interest" description="Disordered" evidence="1">
    <location>
        <begin position="145"/>
        <end position="172"/>
    </location>
</feature>
<gene>
    <name evidence="2" type="ORF">CB0940_08710</name>
    <name evidence="3" type="ORF">RHO25_009944</name>
</gene>
<dbReference type="EMBL" id="CP134189">
    <property type="protein sequence ID" value="WPB05292.1"/>
    <property type="molecule type" value="Genomic_DNA"/>
</dbReference>
<dbReference type="OrthoDB" id="3642827at2759"/>
<keyword evidence="5" id="KW-1185">Reference proteome</keyword>